<dbReference type="OrthoDB" id="28257at2759"/>
<feature type="transmembrane region" description="Helical" evidence="6">
    <location>
        <begin position="20"/>
        <end position="49"/>
    </location>
</feature>
<dbReference type="GO" id="GO:0006888">
    <property type="term" value="P:endoplasmic reticulum to Golgi vesicle-mediated transport"/>
    <property type="evidence" value="ECO:0007669"/>
    <property type="project" value="InterPro"/>
</dbReference>
<name>A0A0S4IJ23_BODSA</name>
<dbReference type="GO" id="GO:0097020">
    <property type="term" value="F:COPII receptor activity"/>
    <property type="evidence" value="ECO:0007669"/>
    <property type="project" value="InterPro"/>
</dbReference>
<evidence type="ECO:0000256" key="6">
    <source>
        <dbReference type="SAM" id="Phobius"/>
    </source>
</evidence>
<dbReference type="GO" id="GO:0030134">
    <property type="term" value="C:COPII-coated ER to Golgi transport vesicle"/>
    <property type="evidence" value="ECO:0007669"/>
    <property type="project" value="TreeGrafter"/>
</dbReference>
<evidence type="ECO:0000313" key="8">
    <source>
        <dbReference type="Proteomes" id="UP000051952"/>
    </source>
</evidence>
<keyword evidence="3 6" id="KW-0812">Transmembrane</keyword>
<dbReference type="GO" id="GO:0000139">
    <property type="term" value="C:Golgi membrane"/>
    <property type="evidence" value="ECO:0007669"/>
    <property type="project" value="TreeGrafter"/>
</dbReference>
<proteinExistence type="inferred from homology"/>
<evidence type="ECO:0000256" key="5">
    <source>
        <dbReference type="ARBA" id="ARBA00023136"/>
    </source>
</evidence>
<dbReference type="InterPro" id="IPR007277">
    <property type="entry name" value="Svp26/Tex261"/>
</dbReference>
<comment type="subcellular location">
    <subcellularLocation>
        <location evidence="1">Membrane</location>
        <topology evidence="1">Multi-pass membrane protein</topology>
    </subcellularLocation>
</comment>
<dbReference type="AlphaFoldDB" id="A0A0S4IJ23"/>
<feature type="transmembrane region" description="Helical" evidence="6">
    <location>
        <begin position="84"/>
        <end position="102"/>
    </location>
</feature>
<evidence type="ECO:0000256" key="2">
    <source>
        <dbReference type="ARBA" id="ARBA00008096"/>
    </source>
</evidence>
<dbReference type="EMBL" id="CYKH01000162">
    <property type="protein sequence ID" value="CUE74203.1"/>
    <property type="molecule type" value="Genomic_DNA"/>
</dbReference>
<feature type="transmembrane region" description="Helical" evidence="6">
    <location>
        <begin position="140"/>
        <end position="162"/>
    </location>
</feature>
<accession>A0A0S4IJ23</accession>
<dbReference type="VEuPathDB" id="TriTrypDB:BSAL_55635"/>
<evidence type="ECO:0000256" key="3">
    <source>
        <dbReference type="ARBA" id="ARBA00022692"/>
    </source>
</evidence>
<protein>
    <submittedName>
        <fullName evidence="7">Membrane-associated protein, putative</fullName>
    </submittedName>
</protein>
<keyword evidence="8" id="KW-1185">Reference proteome</keyword>
<dbReference type="OMA" id="TMGTEPV"/>
<feature type="transmembrane region" description="Helical" evidence="6">
    <location>
        <begin position="61"/>
        <end position="78"/>
    </location>
</feature>
<evidence type="ECO:0000313" key="7">
    <source>
        <dbReference type="EMBL" id="CUE74203.1"/>
    </source>
</evidence>
<dbReference type="GO" id="GO:0005789">
    <property type="term" value="C:endoplasmic reticulum membrane"/>
    <property type="evidence" value="ECO:0007669"/>
    <property type="project" value="TreeGrafter"/>
</dbReference>
<sequence>MSGSDRRYYHYREAELEWSAFYLITTVSSWIGILLIALSVASGLFYLTDLAEDNSSLAKKILRYTIYAITLLHGMIMVVDGISLWRSLLSITTLMVGYLPLLRKFPWVCLSSRPAYVALVLFVLDNIAWYSFFLSGVGEYPFWAIVSFFFMMVWIVPAEFFVSLAVEDERLPASGAVGGGSGNGLADDGRRSSVWRSLINGVTGLVGGEKRQRN</sequence>
<dbReference type="PANTHER" id="PTHR13144:SF0">
    <property type="entry name" value="PROTEIN TEX261"/>
    <property type="match status" value="1"/>
</dbReference>
<evidence type="ECO:0000256" key="1">
    <source>
        <dbReference type="ARBA" id="ARBA00004141"/>
    </source>
</evidence>
<dbReference type="Pfam" id="PF04148">
    <property type="entry name" value="Erv26"/>
    <property type="match status" value="1"/>
</dbReference>
<keyword evidence="4 6" id="KW-1133">Transmembrane helix</keyword>
<feature type="transmembrane region" description="Helical" evidence="6">
    <location>
        <begin position="114"/>
        <end position="134"/>
    </location>
</feature>
<keyword evidence="5 6" id="KW-0472">Membrane</keyword>
<comment type="similarity">
    <text evidence="2">Belongs to the SVP26 family.</text>
</comment>
<organism evidence="7 8">
    <name type="scientific">Bodo saltans</name>
    <name type="common">Flagellated protozoan</name>
    <dbReference type="NCBI Taxonomy" id="75058"/>
    <lineage>
        <taxon>Eukaryota</taxon>
        <taxon>Discoba</taxon>
        <taxon>Euglenozoa</taxon>
        <taxon>Kinetoplastea</taxon>
        <taxon>Metakinetoplastina</taxon>
        <taxon>Eubodonida</taxon>
        <taxon>Bodonidae</taxon>
        <taxon>Bodo</taxon>
    </lineage>
</organism>
<dbReference type="PANTHER" id="PTHR13144">
    <property type="entry name" value="TEX261 PROTEIN"/>
    <property type="match status" value="1"/>
</dbReference>
<gene>
    <name evidence="7" type="ORF">BSAL_55635</name>
</gene>
<reference evidence="8" key="1">
    <citation type="submission" date="2015-09" db="EMBL/GenBank/DDBJ databases">
        <authorList>
            <consortium name="Pathogen Informatics"/>
        </authorList>
    </citation>
    <scope>NUCLEOTIDE SEQUENCE [LARGE SCALE GENOMIC DNA]</scope>
    <source>
        <strain evidence="8">Lake Konstanz</strain>
    </source>
</reference>
<evidence type="ECO:0000256" key="4">
    <source>
        <dbReference type="ARBA" id="ARBA00022989"/>
    </source>
</evidence>
<dbReference type="Proteomes" id="UP000051952">
    <property type="component" value="Unassembled WGS sequence"/>
</dbReference>